<dbReference type="PANTHER" id="PTHR21493">
    <property type="entry name" value="CGI-141-RELATED/LIPASE CONTAINING PROTEIN"/>
    <property type="match status" value="1"/>
</dbReference>
<accession>A0A5J4YNX5</accession>
<organism evidence="8 9">
    <name type="scientific">Porphyridium purpureum</name>
    <name type="common">Red alga</name>
    <name type="synonym">Porphyridium cruentum</name>
    <dbReference type="NCBI Taxonomy" id="35688"/>
    <lineage>
        <taxon>Eukaryota</taxon>
        <taxon>Rhodophyta</taxon>
        <taxon>Bangiophyceae</taxon>
        <taxon>Porphyridiales</taxon>
        <taxon>Porphyridiaceae</taxon>
        <taxon>Porphyridium</taxon>
    </lineage>
</organism>
<feature type="transmembrane region" description="Helical" evidence="7">
    <location>
        <begin position="38"/>
        <end position="58"/>
    </location>
</feature>
<reference evidence="9" key="1">
    <citation type="journal article" date="2019" name="Nat. Commun.">
        <title>Expansion of phycobilisome linker gene families in mesophilic red algae.</title>
        <authorList>
            <person name="Lee J."/>
            <person name="Kim D."/>
            <person name="Bhattacharya D."/>
            <person name="Yoon H.S."/>
        </authorList>
    </citation>
    <scope>NUCLEOTIDE SEQUENCE [LARGE SCALE GENOMIC DNA]</scope>
    <source>
        <strain evidence="9">CCMP 1328</strain>
    </source>
</reference>
<dbReference type="OMA" id="MWLTDAQ"/>
<feature type="transmembrane region" description="Helical" evidence="7">
    <location>
        <begin position="70"/>
        <end position="97"/>
    </location>
</feature>
<keyword evidence="9" id="KW-1185">Reference proteome</keyword>
<dbReference type="EMBL" id="VRMN01000007">
    <property type="protein sequence ID" value="KAA8493129.1"/>
    <property type="molecule type" value="Genomic_DNA"/>
</dbReference>
<keyword evidence="3 7" id="KW-1133">Transmembrane helix</keyword>
<keyword evidence="5 7" id="KW-0472">Membrane</keyword>
<dbReference type="AlphaFoldDB" id="A0A5J4YNX5"/>
<feature type="transmembrane region" description="Helical" evidence="7">
    <location>
        <begin position="103"/>
        <end position="126"/>
    </location>
</feature>
<evidence type="ECO:0000256" key="4">
    <source>
        <dbReference type="ARBA" id="ARBA00023034"/>
    </source>
</evidence>
<keyword evidence="4" id="KW-0333">Golgi apparatus</keyword>
<dbReference type="InterPro" id="IPR007305">
    <property type="entry name" value="Vesicle_transpt_Got1/SFT2"/>
</dbReference>
<evidence type="ECO:0000313" key="8">
    <source>
        <dbReference type="EMBL" id="KAA8493129.1"/>
    </source>
</evidence>
<dbReference type="GO" id="GO:0042147">
    <property type="term" value="P:retrograde transport, endosome to Golgi"/>
    <property type="evidence" value="ECO:0007669"/>
    <property type="project" value="InterPro"/>
</dbReference>
<dbReference type="InterPro" id="IPR045176">
    <property type="entry name" value="Got1"/>
</dbReference>
<dbReference type="PANTHER" id="PTHR21493:SF9">
    <property type="entry name" value="GOLGI TRANSPORT PROTEIN 1-RELATED"/>
    <property type="match status" value="1"/>
</dbReference>
<dbReference type="GO" id="GO:0006888">
    <property type="term" value="P:endoplasmic reticulum to Golgi vesicle-mediated transport"/>
    <property type="evidence" value="ECO:0007669"/>
    <property type="project" value="InterPro"/>
</dbReference>
<evidence type="ECO:0000256" key="7">
    <source>
        <dbReference type="SAM" id="Phobius"/>
    </source>
</evidence>
<dbReference type="Proteomes" id="UP000324585">
    <property type="component" value="Unassembled WGS sequence"/>
</dbReference>
<feature type="transmembrane region" description="Helical" evidence="7">
    <location>
        <begin position="12"/>
        <end position="32"/>
    </location>
</feature>
<comment type="subcellular location">
    <subcellularLocation>
        <location evidence="1">Golgi apparatus membrane</location>
        <topology evidence="1">Multi-pass membrane protein</topology>
    </subcellularLocation>
</comment>
<dbReference type="GO" id="GO:0005829">
    <property type="term" value="C:cytosol"/>
    <property type="evidence" value="ECO:0007669"/>
    <property type="project" value="GOC"/>
</dbReference>
<evidence type="ECO:0000256" key="6">
    <source>
        <dbReference type="ARBA" id="ARBA00025799"/>
    </source>
</evidence>
<evidence type="ECO:0000256" key="2">
    <source>
        <dbReference type="ARBA" id="ARBA00022692"/>
    </source>
</evidence>
<comment type="caution">
    <text evidence="8">The sequence shown here is derived from an EMBL/GenBank/DDBJ whole genome shotgun (WGS) entry which is preliminary data.</text>
</comment>
<protein>
    <submittedName>
        <fullName evidence="8">Vesicle transport protein GOT1</fullName>
    </submittedName>
</protein>
<name>A0A5J4YNX5_PORPP</name>
<evidence type="ECO:0000313" key="9">
    <source>
        <dbReference type="Proteomes" id="UP000324585"/>
    </source>
</evidence>
<dbReference type="OrthoDB" id="204784at2759"/>
<evidence type="ECO:0000256" key="1">
    <source>
        <dbReference type="ARBA" id="ARBA00004653"/>
    </source>
</evidence>
<proteinExistence type="inferred from homology"/>
<sequence>MAEPMISDFKKIGIGLTGFGMGFTFLGVLLLFDKSLLAMGNVMFLSGVGLIIGAQRAVRFFFTRKRYKGSAFFFGGMTLVLVGWPIIGICLEAWGFVNLFGDFFPVALTFMQNMPVIGNILAMPAVQQVVDRLMGLNTKDAPV</sequence>
<dbReference type="GO" id="GO:0000139">
    <property type="term" value="C:Golgi membrane"/>
    <property type="evidence" value="ECO:0007669"/>
    <property type="project" value="UniProtKB-SubCell"/>
</dbReference>
<evidence type="ECO:0000256" key="3">
    <source>
        <dbReference type="ARBA" id="ARBA00022989"/>
    </source>
</evidence>
<comment type="similarity">
    <text evidence="6">Belongs to the GOT1 family.</text>
</comment>
<dbReference type="Pfam" id="PF04178">
    <property type="entry name" value="Got1"/>
    <property type="match status" value="1"/>
</dbReference>
<gene>
    <name evidence="8" type="ORF">FVE85_8574</name>
</gene>
<evidence type="ECO:0000256" key="5">
    <source>
        <dbReference type="ARBA" id="ARBA00023136"/>
    </source>
</evidence>
<keyword evidence="2 7" id="KW-0812">Transmembrane</keyword>